<feature type="non-terminal residue" evidence="1">
    <location>
        <position position="1"/>
    </location>
</feature>
<organism evidence="1 2">
    <name type="scientific">Astrephomene gubernaculifera</name>
    <dbReference type="NCBI Taxonomy" id="47775"/>
    <lineage>
        <taxon>Eukaryota</taxon>
        <taxon>Viridiplantae</taxon>
        <taxon>Chlorophyta</taxon>
        <taxon>core chlorophytes</taxon>
        <taxon>Chlorophyceae</taxon>
        <taxon>CS clade</taxon>
        <taxon>Chlamydomonadales</taxon>
        <taxon>Astrephomenaceae</taxon>
        <taxon>Astrephomene</taxon>
    </lineage>
</organism>
<keyword evidence="2" id="KW-1185">Reference proteome</keyword>
<name>A0AAD3DV13_9CHLO</name>
<evidence type="ECO:0000313" key="2">
    <source>
        <dbReference type="Proteomes" id="UP001054857"/>
    </source>
</evidence>
<dbReference type="EMBL" id="BMAR01000024">
    <property type="protein sequence ID" value="GFR48629.1"/>
    <property type="molecule type" value="Genomic_DNA"/>
</dbReference>
<dbReference type="Proteomes" id="UP001054857">
    <property type="component" value="Unassembled WGS sequence"/>
</dbReference>
<evidence type="ECO:0000313" key="1">
    <source>
        <dbReference type="EMBL" id="GFR48629.1"/>
    </source>
</evidence>
<dbReference type="AlphaFoldDB" id="A0AAD3DV13"/>
<reference evidence="1 2" key="1">
    <citation type="journal article" date="2021" name="Sci. Rep.">
        <title>Genome sequencing of the multicellular alga Astrephomene provides insights into convergent evolution of germ-soma differentiation.</title>
        <authorList>
            <person name="Yamashita S."/>
            <person name="Yamamoto K."/>
            <person name="Matsuzaki R."/>
            <person name="Suzuki S."/>
            <person name="Yamaguchi H."/>
            <person name="Hirooka S."/>
            <person name="Minakuchi Y."/>
            <person name="Miyagishima S."/>
            <person name="Kawachi M."/>
            <person name="Toyoda A."/>
            <person name="Nozaki H."/>
        </authorList>
    </citation>
    <scope>NUCLEOTIDE SEQUENCE [LARGE SCALE GENOMIC DNA]</scope>
    <source>
        <strain evidence="1 2">NIES-4017</strain>
    </source>
</reference>
<gene>
    <name evidence="1" type="ORF">Agub_g10544</name>
</gene>
<sequence>MSQNMSQNPAQVEVSAQRVRNTISSLVDREKALLANLDVVKNSIATSADYLAVLGDSEKVATYKELMGNLGKLAHEVRSHQEVLKAYDQSYAASLATTDFQAVLDQRLKDHLQRNPYNPRSDGHMKEFLEAV</sequence>
<accession>A0AAD3DV13</accession>
<comment type="caution">
    <text evidence="1">The sequence shown here is derived from an EMBL/GenBank/DDBJ whole genome shotgun (WGS) entry which is preliminary data.</text>
</comment>
<protein>
    <submittedName>
        <fullName evidence="1">Uncharacterized protein</fullName>
    </submittedName>
</protein>
<proteinExistence type="predicted"/>